<evidence type="ECO:0000313" key="2">
    <source>
        <dbReference type="EMBL" id="RJP57505.1"/>
    </source>
</evidence>
<dbReference type="Pfam" id="PF01636">
    <property type="entry name" value="APH"/>
    <property type="match status" value="1"/>
</dbReference>
<dbReference type="InterPro" id="IPR011009">
    <property type="entry name" value="Kinase-like_dom_sf"/>
</dbReference>
<proteinExistence type="predicted"/>
<organism evidence="2 3">
    <name type="scientific">Candidatus Auribacter fodinae</name>
    <dbReference type="NCBI Taxonomy" id="2093366"/>
    <lineage>
        <taxon>Bacteria</taxon>
        <taxon>Pseudomonadati</taxon>
        <taxon>Candidatus Auribacterota</taxon>
        <taxon>Candidatus Auribacteria</taxon>
        <taxon>Candidatus Auribacterales</taxon>
        <taxon>Candidatus Auribacteraceae</taxon>
        <taxon>Candidatus Auribacter</taxon>
    </lineage>
</organism>
<dbReference type="Proteomes" id="UP000266426">
    <property type="component" value="Unassembled WGS sequence"/>
</dbReference>
<dbReference type="Gene3D" id="3.30.200.20">
    <property type="entry name" value="Phosphorylase Kinase, domain 1"/>
    <property type="match status" value="1"/>
</dbReference>
<name>A0A3A4QU59_9BACT</name>
<comment type="caution">
    <text evidence="2">The sequence shown here is derived from an EMBL/GenBank/DDBJ whole genome shotgun (WGS) entry which is preliminary data.</text>
</comment>
<accession>A0A3A4QU59</accession>
<protein>
    <recommendedName>
        <fullName evidence="1">Aminoglycoside phosphotransferase domain-containing protein</fullName>
    </recommendedName>
</protein>
<sequence>MKPEKAAIRHYTKTLFEMSRPHVELLCGDGSDRKYYRVNDRLSSVILMEYGVDKVENDYYVPIHSFLSKLNVPVPKLLHFNEDKRWVYLEDLGDVSLYEFVKCADQYTIIEIYKKVMAYAMRIWKEGHELFIKEPVITEKGFGYDLYAWEHAYFIDNYVRMYRGFDGPLPVVEDSLKRLIRKLEQYQNTLIHRDLQSKNIFIKNHEVYFIDFQGLRPGLPLYDLASLICDPYVHLDDVVRDELLNYFYTTYGTLLKFSSIKEFYELFALCTTQRLLQALGAYCFLGIKKKKTHFLQYITPAESLLKETVEKIGFLSELAKII</sequence>
<dbReference type="SUPFAM" id="SSF56112">
    <property type="entry name" value="Protein kinase-like (PK-like)"/>
    <property type="match status" value="1"/>
</dbReference>
<feature type="domain" description="Aminoglycoside phosphotransferase" evidence="1">
    <location>
        <begin position="28"/>
        <end position="244"/>
    </location>
</feature>
<dbReference type="Gene3D" id="3.90.1200.10">
    <property type="match status" value="1"/>
</dbReference>
<dbReference type="InterPro" id="IPR002575">
    <property type="entry name" value="Aminoglycoside_PTrfase"/>
</dbReference>
<gene>
    <name evidence="2" type="ORF">C4541_10090</name>
</gene>
<evidence type="ECO:0000259" key="1">
    <source>
        <dbReference type="Pfam" id="PF01636"/>
    </source>
</evidence>
<reference evidence="2 3" key="1">
    <citation type="journal article" date="2017" name="ISME J.">
        <title>Energy and carbon metabolisms in a deep terrestrial subsurface fluid microbial community.</title>
        <authorList>
            <person name="Momper L."/>
            <person name="Jungbluth S.P."/>
            <person name="Lee M.D."/>
            <person name="Amend J.P."/>
        </authorList>
    </citation>
    <scope>NUCLEOTIDE SEQUENCE [LARGE SCALE GENOMIC DNA]</scope>
    <source>
        <strain evidence="2">SURF_26</strain>
    </source>
</reference>
<dbReference type="EMBL" id="QZJZ01000079">
    <property type="protein sequence ID" value="RJP57505.1"/>
    <property type="molecule type" value="Genomic_DNA"/>
</dbReference>
<dbReference type="AlphaFoldDB" id="A0A3A4QU59"/>
<evidence type="ECO:0000313" key="3">
    <source>
        <dbReference type="Proteomes" id="UP000266426"/>
    </source>
</evidence>